<name>A0A172YF55_9GAMM</name>
<dbReference type="RefSeq" id="WP_064122535.1">
    <property type="nucleotide sequence ID" value="NZ_CP015243.1"/>
</dbReference>
<gene>
    <name evidence="6" type="ORF">A5892_09070</name>
</gene>
<dbReference type="SMART" id="SM00849">
    <property type="entry name" value="Lactamase_B"/>
    <property type="match status" value="1"/>
</dbReference>
<dbReference type="PANTHER" id="PTHR42978:SF3">
    <property type="entry name" value="BLR3078 PROTEIN"/>
    <property type="match status" value="1"/>
</dbReference>
<evidence type="ECO:0000313" key="7">
    <source>
        <dbReference type="Proteomes" id="UP000077875"/>
    </source>
</evidence>
<dbReference type="AlphaFoldDB" id="A0A172YF55"/>
<keyword evidence="3" id="KW-0378">Hydrolase</keyword>
<dbReference type="InterPro" id="IPR001279">
    <property type="entry name" value="Metallo-B-lactamas"/>
</dbReference>
<evidence type="ECO:0000259" key="5">
    <source>
        <dbReference type="SMART" id="SM00849"/>
    </source>
</evidence>
<dbReference type="KEGG" id="haa:A5892_09070"/>
<dbReference type="PANTHER" id="PTHR42978">
    <property type="entry name" value="QUORUM-QUENCHING LACTONASE YTNP-RELATED-RELATED"/>
    <property type="match status" value="1"/>
</dbReference>
<dbReference type="Pfam" id="PF00753">
    <property type="entry name" value="Lactamase_B"/>
    <property type="match status" value="1"/>
</dbReference>
<organism evidence="6 7">
    <name type="scientific">Halotalea alkalilenta</name>
    <dbReference type="NCBI Taxonomy" id="376489"/>
    <lineage>
        <taxon>Bacteria</taxon>
        <taxon>Pseudomonadati</taxon>
        <taxon>Pseudomonadota</taxon>
        <taxon>Gammaproteobacteria</taxon>
        <taxon>Oceanospirillales</taxon>
        <taxon>Halomonadaceae</taxon>
        <taxon>Halotalea</taxon>
    </lineage>
</organism>
<keyword evidence="2" id="KW-0479">Metal-binding</keyword>
<dbReference type="GO" id="GO:0016787">
    <property type="term" value="F:hydrolase activity"/>
    <property type="evidence" value="ECO:0007669"/>
    <property type="project" value="UniProtKB-KW"/>
</dbReference>
<feature type="domain" description="Metallo-beta-lactamase" evidence="5">
    <location>
        <begin position="39"/>
        <end position="244"/>
    </location>
</feature>
<evidence type="ECO:0000256" key="4">
    <source>
        <dbReference type="ARBA" id="ARBA00022833"/>
    </source>
</evidence>
<evidence type="ECO:0000256" key="1">
    <source>
        <dbReference type="ARBA" id="ARBA00007749"/>
    </source>
</evidence>
<accession>A0A172YF55</accession>
<dbReference type="GO" id="GO:0046872">
    <property type="term" value="F:metal ion binding"/>
    <property type="evidence" value="ECO:0007669"/>
    <property type="project" value="UniProtKB-KW"/>
</dbReference>
<keyword evidence="4" id="KW-0862">Zinc</keyword>
<dbReference type="InterPro" id="IPR036866">
    <property type="entry name" value="RibonucZ/Hydroxyglut_hydro"/>
</dbReference>
<dbReference type="EMBL" id="CP015243">
    <property type="protein sequence ID" value="ANF57595.1"/>
    <property type="molecule type" value="Genomic_DNA"/>
</dbReference>
<proteinExistence type="inferred from homology"/>
<evidence type="ECO:0000256" key="2">
    <source>
        <dbReference type="ARBA" id="ARBA00022723"/>
    </source>
</evidence>
<evidence type="ECO:0000313" key="6">
    <source>
        <dbReference type="EMBL" id="ANF57595.1"/>
    </source>
</evidence>
<comment type="similarity">
    <text evidence="1">Belongs to the metallo-beta-lactamase superfamily.</text>
</comment>
<protein>
    <submittedName>
        <fullName evidence="6">AttM/AiiB</fullName>
    </submittedName>
</protein>
<keyword evidence="7" id="KW-1185">Reference proteome</keyword>
<sequence>MNEPGNIERIYILDGGIAEVDDASIYSPGVNVGVPMRLSCNAYLIRHRSGWLLWDTGTQDDLVAEPDGRIMAHGIRAKVHKTIASQLADIGVRPDEIGTLVISHAHYDHVGNCRLFRKAKWIVQKAEYEAMFGPAPDRFGYLPELYSMLDDNPTELVEGDHDIFGDGTVRMIATPGHTPGHCSLLVRLPKTGPVLLSGDIAHDCGNYRCRCVPSFNVDSFATVASMEKVDALLRAEGAKLWINHDIAQSATLAHAPSWIE</sequence>
<dbReference type="SUPFAM" id="SSF56281">
    <property type="entry name" value="Metallo-hydrolase/oxidoreductase"/>
    <property type="match status" value="1"/>
</dbReference>
<dbReference type="STRING" id="376489.A5892_09070"/>
<evidence type="ECO:0000256" key="3">
    <source>
        <dbReference type="ARBA" id="ARBA00022801"/>
    </source>
</evidence>
<reference evidence="6 7" key="1">
    <citation type="submission" date="2016-04" db="EMBL/GenBank/DDBJ databases">
        <title>Complete Genome Sequence of Halotalea alkalilenta IHB B 13600.</title>
        <authorList>
            <person name="Swarnkar M.K."/>
            <person name="Sharma A."/>
            <person name="Kaushal K."/>
            <person name="Soni R."/>
            <person name="Rana S."/>
            <person name="Singh A.K."/>
            <person name="Gulati A."/>
        </authorList>
    </citation>
    <scope>NUCLEOTIDE SEQUENCE [LARGE SCALE GENOMIC DNA]</scope>
    <source>
        <strain evidence="6 7">IHB B 13600</strain>
    </source>
</reference>
<dbReference type="Proteomes" id="UP000077875">
    <property type="component" value="Chromosome"/>
</dbReference>
<dbReference type="CDD" id="cd07729">
    <property type="entry name" value="AHL_lactonase_MBL-fold"/>
    <property type="match status" value="1"/>
</dbReference>
<dbReference type="InterPro" id="IPR051013">
    <property type="entry name" value="MBL_superfamily_lactonases"/>
</dbReference>
<dbReference type="Gene3D" id="3.60.15.10">
    <property type="entry name" value="Ribonuclease Z/Hydroxyacylglutathione hydrolase-like"/>
    <property type="match status" value="1"/>
</dbReference>